<keyword evidence="5 9" id="KW-0653">Protein transport</keyword>
<dbReference type="InterPro" id="IPR022646">
    <property type="entry name" value="SecD/SecF_CS"/>
</dbReference>
<feature type="transmembrane region" description="Helical" evidence="9">
    <location>
        <begin position="210"/>
        <end position="230"/>
    </location>
</feature>
<dbReference type="AlphaFoldDB" id="A0A4P8L1Z8"/>
<keyword evidence="4 9" id="KW-0812">Transmembrane</keyword>
<feature type="transmembrane region" description="Helical" evidence="9">
    <location>
        <begin position="236"/>
        <end position="259"/>
    </location>
</feature>
<keyword evidence="2 9" id="KW-0813">Transport</keyword>
<evidence type="ECO:0000256" key="8">
    <source>
        <dbReference type="ARBA" id="ARBA00023136"/>
    </source>
</evidence>
<dbReference type="PANTHER" id="PTHR30081:SF8">
    <property type="entry name" value="PROTEIN TRANSLOCASE SUBUNIT SECF"/>
    <property type="match status" value="1"/>
</dbReference>
<dbReference type="InterPro" id="IPR048634">
    <property type="entry name" value="SecD_SecF_C"/>
</dbReference>
<dbReference type="RefSeq" id="WP_137422915.1">
    <property type="nucleotide sequence ID" value="NZ_CP040098.1"/>
</dbReference>
<dbReference type="GO" id="GO:0006605">
    <property type="term" value="P:protein targeting"/>
    <property type="evidence" value="ECO:0007669"/>
    <property type="project" value="UniProtKB-UniRule"/>
</dbReference>
<keyword evidence="8 9" id="KW-0472">Membrane</keyword>
<evidence type="ECO:0000256" key="2">
    <source>
        <dbReference type="ARBA" id="ARBA00022448"/>
    </source>
</evidence>
<reference evidence="11 12" key="2">
    <citation type="submission" date="2019-05" db="EMBL/GenBank/DDBJ databases">
        <authorList>
            <person name="Suflita J.M."/>
            <person name="Marks C.R."/>
        </authorList>
    </citation>
    <scope>NUCLEOTIDE SEQUENCE [LARGE SCALE GENOMIC DNA]</scope>
    <source>
        <strain evidence="11 12">ALDC</strain>
    </source>
</reference>
<reference evidence="11 12" key="1">
    <citation type="submission" date="2019-05" db="EMBL/GenBank/DDBJ databases">
        <title>The Complete Genome Sequence of the n-alkane-degrading Desulfoglaeba alkanexedens ALDC reveals multiple alkylsuccinate synthase gene clusters.</title>
        <authorList>
            <person name="Callaghan A.V."/>
            <person name="Davidova I.A."/>
            <person name="Duncan K.E."/>
            <person name="Morris B."/>
            <person name="McInerney M.J."/>
        </authorList>
    </citation>
    <scope>NUCLEOTIDE SEQUENCE [LARGE SCALE GENOMIC DNA]</scope>
    <source>
        <strain evidence="11 12">ALDC</strain>
    </source>
</reference>
<gene>
    <name evidence="9 11" type="primary">secF</name>
    <name evidence="11" type="ORF">FDQ92_01255</name>
</gene>
<evidence type="ECO:0000256" key="5">
    <source>
        <dbReference type="ARBA" id="ARBA00022927"/>
    </source>
</evidence>
<feature type="transmembrane region" description="Helical" evidence="9">
    <location>
        <begin position="315"/>
        <end position="341"/>
    </location>
</feature>
<evidence type="ECO:0000313" key="12">
    <source>
        <dbReference type="Proteomes" id="UP000298602"/>
    </source>
</evidence>
<comment type="function">
    <text evidence="9">Part of the Sec protein translocase complex. Interacts with the SecYEG preprotein conducting channel. SecDF uses the proton motive force (PMF) to complete protein translocation after the ATP-dependent function of SecA.</text>
</comment>
<comment type="subunit">
    <text evidence="9">Forms a complex with SecD. Part of the essential Sec protein translocation apparatus which comprises SecA, SecYEG and auxiliary proteins SecDF. Other proteins may also be involved.</text>
</comment>
<dbReference type="EMBL" id="CP040098">
    <property type="protein sequence ID" value="QCQ20945.1"/>
    <property type="molecule type" value="Genomic_DNA"/>
</dbReference>
<dbReference type="PANTHER" id="PTHR30081">
    <property type="entry name" value="PROTEIN-EXPORT MEMBRANE PROTEIN SEC"/>
    <property type="match status" value="1"/>
</dbReference>
<dbReference type="OrthoDB" id="9774769at2"/>
<name>A0A4P8L1Z8_9BACT</name>
<dbReference type="NCBIfam" id="TIGR00966">
    <property type="entry name" value="transloc_SecF"/>
    <property type="match status" value="1"/>
</dbReference>
<feature type="transmembrane region" description="Helical" evidence="9">
    <location>
        <begin position="291"/>
        <end position="309"/>
    </location>
</feature>
<dbReference type="HAMAP" id="MF_01464_B">
    <property type="entry name" value="SecF_B"/>
    <property type="match status" value="1"/>
</dbReference>
<dbReference type="Pfam" id="PF02355">
    <property type="entry name" value="SecD_SecF_C"/>
    <property type="match status" value="2"/>
</dbReference>
<accession>A0A4P8L1Z8</accession>
<feature type="domain" description="Protein export membrane protein SecD/SecF C-terminal" evidence="10">
    <location>
        <begin position="114"/>
        <end position="174"/>
    </location>
</feature>
<evidence type="ECO:0000256" key="1">
    <source>
        <dbReference type="ARBA" id="ARBA00004651"/>
    </source>
</evidence>
<evidence type="ECO:0000256" key="4">
    <source>
        <dbReference type="ARBA" id="ARBA00022692"/>
    </source>
</evidence>
<organism evidence="11 12">
    <name type="scientific">Desulfoglaeba alkanexedens ALDC</name>
    <dbReference type="NCBI Taxonomy" id="980445"/>
    <lineage>
        <taxon>Bacteria</taxon>
        <taxon>Pseudomonadati</taxon>
        <taxon>Thermodesulfobacteriota</taxon>
        <taxon>Syntrophobacteria</taxon>
        <taxon>Syntrophobacterales</taxon>
        <taxon>Syntrophobacteraceae</taxon>
        <taxon>Desulfoglaeba</taxon>
    </lineage>
</organism>
<protein>
    <recommendedName>
        <fullName evidence="9">Protein-export membrane protein SecF</fullName>
    </recommendedName>
</protein>
<evidence type="ECO:0000259" key="10">
    <source>
        <dbReference type="Pfam" id="PF02355"/>
    </source>
</evidence>
<evidence type="ECO:0000256" key="6">
    <source>
        <dbReference type="ARBA" id="ARBA00022989"/>
    </source>
</evidence>
<keyword evidence="12" id="KW-1185">Reference proteome</keyword>
<evidence type="ECO:0000256" key="9">
    <source>
        <dbReference type="HAMAP-Rule" id="MF_01464"/>
    </source>
</evidence>
<dbReference type="Pfam" id="PF07549">
    <property type="entry name" value="Sec_GG"/>
    <property type="match status" value="1"/>
</dbReference>
<keyword evidence="7 9" id="KW-0811">Translocation</keyword>
<keyword evidence="6 9" id="KW-1133">Transmembrane helix</keyword>
<evidence type="ECO:0000313" key="11">
    <source>
        <dbReference type="EMBL" id="QCQ20945.1"/>
    </source>
</evidence>
<dbReference type="KEGG" id="dax:FDQ92_01255"/>
<dbReference type="InterPro" id="IPR022813">
    <property type="entry name" value="SecD/SecF_arch_bac"/>
</dbReference>
<feature type="transmembrane region" description="Helical" evidence="9">
    <location>
        <begin position="178"/>
        <end position="203"/>
    </location>
</feature>
<dbReference type="SUPFAM" id="SSF82866">
    <property type="entry name" value="Multidrug efflux transporter AcrB transmembrane domain"/>
    <property type="match status" value="1"/>
</dbReference>
<dbReference type="GO" id="GO:0005886">
    <property type="term" value="C:plasma membrane"/>
    <property type="evidence" value="ECO:0007669"/>
    <property type="project" value="UniProtKB-SubCell"/>
</dbReference>
<dbReference type="Proteomes" id="UP000298602">
    <property type="component" value="Chromosome"/>
</dbReference>
<feature type="transmembrane region" description="Helical" evidence="9">
    <location>
        <begin position="17"/>
        <end position="36"/>
    </location>
</feature>
<comment type="subcellular location">
    <subcellularLocation>
        <location evidence="1 9">Cell membrane</location>
        <topology evidence="1 9">Multi-pass membrane protein</topology>
    </subcellularLocation>
</comment>
<dbReference type="GO" id="GO:0015450">
    <property type="term" value="F:protein-transporting ATPase activity"/>
    <property type="evidence" value="ECO:0007669"/>
    <property type="project" value="InterPro"/>
</dbReference>
<dbReference type="GO" id="GO:0043952">
    <property type="term" value="P:protein transport by the Sec complex"/>
    <property type="evidence" value="ECO:0007669"/>
    <property type="project" value="UniProtKB-UniRule"/>
</dbReference>
<evidence type="ECO:0000256" key="7">
    <source>
        <dbReference type="ARBA" id="ARBA00023010"/>
    </source>
</evidence>
<evidence type="ECO:0000256" key="3">
    <source>
        <dbReference type="ARBA" id="ARBA00022475"/>
    </source>
</evidence>
<dbReference type="InterPro" id="IPR005665">
    <property type="entry name" value="SecF_bac"/>
</dbReference>
<sequence length="356" mass="38432">MEFIRPDININFVGMRFKAFVLSLVLIVLGLGTLAWRGGLKLGVDFSGGTVIQVQFQKPTTPSEIREALSGLGIAQGAIQRVGSREDNEYLIRTEVSFTGLKNVGDEIQAELDKHFGPGQSTIRSVEMVGPKVGEDLREKALLAIYYALLFIALYISGRFELKWGTSGVMAGTLVAGVYLLGAVGAPMSLLIAAALVLTLVLCWVLKLPFALGAVVSLVHDVLITISAFAFTDKEFSLTIVAALLTIVGYSLNDTIIVYDRIRENLRKTGRRGELKEIVNTSINQTLSRTILTSGTTLLVVLCLFVFGGSVIHDFAFALLVGIGVGTYSSIFVASPLLILYEDWSAKPRPATRTAG</sequence>
<keyword evidence="3 9" id="KW-1003">Cell membrane</keyword>
<dbReference type="InterPro" id="IPR022645">
    <property type="entry name" value="SecD/SecF_bac"/>
</dbReference>
<comment type="similarity">
    <text evidence="9">Belongs to the SecD/SecF family. SecF subfamily.</text>
</comment>
<dbReference type="GO" id="GO:0065002">
    <property type="term" value="P:intracellular protein transmembrane transport"/>
    <property type="evidence" value="ECO:0007669"/>
    <property type="project" value="UniProtKB-UniRule"/>
</dbReference>
<feature type="transmembrane region" description="Helical" evidence="9">
    <location>
        <begin position="141"/>
        <end position="158"/>
    </location>
</feature>
<proteinExistence type="inferred from homology"/>
<comment type="caution">
    <text evidence="9">Lacks conserved residue(s) required for the propagation of feature annotation.</text>
</comment>
<dbReference type="PRINTS" id="PR01755">
    <property type="entry name" value="SECFTRNLCASE"/>
</dbReference>
<dbReference type="Gene3D" id="1.20.1640.10">
    <property type="entry name" value="Multidrug efflux transporter AcrB transmembrane domain"/>
    <property type="match status" value="1"/>
</dbReference>
<feature type="domain" description="Protein export membrane protein SecD/SecF C-terminal" evidence="10">
    <location>
        <begin position="190"/>
        <end position="342"/>
    </location>
</feature>